<dbReference type="GeneID" id="42780488"/>
<dbReference type="SUPFAM" id="SSF52166">
    <property type="entry name" value="Ribosomal protein L4"/>
    <property type="match status" value="1"/>
</dbReference>
<dbReference type="PROSITE" id="PS00939">
    <property type="entry name" value="RIBOSOMAL_L1E"/>
    <property type="match status" value="1"/>
</dbReference>
<keyword evidence="5 6" id="KW-0687">Ribonucleoprotein</keyword>
<dbReference type="GO" id="GO:1990904">
    <property type="term" value="C:ribonucleoprotein complex"/>
    <property type="evidence" value="ECO:0007669"/>
    <property type="project" value="UniProtKB-KW"/>
</dbReference>
<dbReference type="GO" id="GO:0003735">
    <property type="term" value="F:structural constituent of ribosome"/>
    <property type="evidence" value="ECO:0007669"/>
    <property type="project" value="InterPro"/>
</dbReference>
<accession>A0A650CXR8</accession>
<name>A0A650CXR8_ACIAM</name>
<dbReference type="InterPro" id="IPR045240">
    <property type="entry name" value="Ribosomal_uL4_euk/arch"/>
</dbReference>
<evidence type="ECO:0000256" key="3">
    <source>
        <dbReference type="ARBA" id="ARBA00022884"/>
    </source>
</evidence>
<proteinExistence type="inferred from homology"/>
<dbReference type="GO" id="GO:0005840">
    <property type="term" value="C:ribosome"/>
    <property type="evidence" value="ECO:0007669"/>
    <property type="project" value="UniProtKB-KW"/>
</dbReference>
<dbReference type="Proteomes" id="UP000474054">
    <property type="component" value="Unassembled WGS sequence"/>
</dbReference>
<dbReference type="GO" id="GO:0006412">
    <property type="term" value="P:translation"/>
    <property type="evidence" value="ECO:0007669"/>
    <property type="project" value="UniProtKB-UniRule"/>
</dbReference>
<protein>
    <recommendedName>
        <fullName evidence="6">Large ribosomal subunit protein uL4</fullName>
    </recommendedName>
</protein>
<dbReference type="Gene3D" id="3.40.1370.10">
    <property type="match status" value="1"/>
</dbReference>
<evidence type="ECO:0000313" key="9">
    <source>
        <dbReference type="Proteomes" id="UP000426328"/>
    </source>
</evidence>
<dbReference type="NCBIfam" id="TIGR03672">
    <property type="entry name" value="rpl4p_arch"/>
    <property type="match status" value="1"/>
</dbReference>
<dbReference type="RefSeq" id="WP_152940178.1">
    <property type="nucleotide sequence ID" value="NZ_CP045482.1"/>
</dbReference>
<keyword evidence="2 6" id="KW-0699">rRNA-binding</keyword>
<dbReference type="InterPro" id="IPR002136">
    <property type="entry name" value="Ribosomal_uL4"/>
</dbReference>
<reference evidence="7 10" key="1">
    <citation type="submission" date="2019-10" db="EMBL/GenBank/DDBJ databases">
        <title>Comparative genomics of sulfur disproportionating microorganisms.</title>
        <authorList>
            <person name="Ward L.M."/>
            <person name="Bertran E."/>
            <person name="Johnston D."/>
        </authorList>
    </citation>
    <scope>NUCLEOTIDE SEQUENCE [LARGE SCALE GENOMIC DNA]</scope>
    <source>
        <strain evidence="7 10">DSM 3772</strain>
    </source>
</reference>
<dbReference type="InterPro" id="IPR023574">
    <property type="entry name" value="Ribosomal_uL4_dom_sf"/>
</dbReference>
<comment type="similarity">
    <text evidence="1 6">Belongs to the universal ribosomal protein uL4 family.</text>
</comment>
<dbReference type="KEGG" id="aamb:D1866_12105"/>
<dbReference type="HAMAP" id="MF_01328_A">
    <property type="entry name" value="Ribosomal_uL4_A"/>
    <property type="match status" value="1"/>
</dbReference>
<comment type="subunit">
    <text evidence="6">Part of the 50S ribosomal subunit.</text>
</comment>
<keyword evidence="3 6" id="KW-0694">RNA-binding</keyword>
<gene>
    <name evidence="6" type="primary">rpl4</name>
    <name evidence="8" type="ORF">D1866_12105</name>
    <name evidence="7" type="ORF">GFB69_03545</name>
</gene>
<evidence type="ECO:0000313" key="7">
    <source>
        <dbReference type="EMBL" id="MQL54841.1"/>
    </source>
</evidence>
<sequence length="265" mass="29510">MYIQLQQKKADVIDLEGKKLKEIDLPLIFSYPVRKDLINRAFRSSFTKSLQPKGRDPMAGKRTTARSFGINLGLARVPRIRGSGEAALAPNTVGGRLAFPPSPMEKIVEEINKKEMRLAIISAISATAIKDLVKRRGHRLPDGLSLPIIVTDDLEKLSKSKDIIEFIEKLGLEDELERCKTKKIRAGKGKMRGRRYKIPKGLLFVIKDEKSPVIKAIRNIQGFDVITAKELSVIHLAPGGHPGRLTIFTEGAIQVLNERFGGELK</sequence>
<evidence type="ECO:0000256" key="4">
    <source>
        <dbReference type="ARBA" id="ARBA00022980"/>
    </source>
</evidence>
<reference evidence="8 9" key="2">
    <citation type="submission" date="2019-10" db="EMBL/GenBank/DDBJ databases">
        <title>Genome Sequences from Six Type Strain Members of the Archaeal Family Sulfolobaceae: Acidianus ambivalens, Acidianus infernus, Metallosphaera prunae, Stygiolobus azoricus, Sulfolobus metallicus, and Sulfurisphaera ohwakuensis.</title>
        <authorList>
            <person name="Counts J.A."/>
            <person name="Kelly R.M."/>
        </authorList>
    </citation>
    <scope>NUCLEOTIDE SEQUENCE [LARGE SCALE GENOMIC DNA]</scope>
    <source>
        <strain evidence="8 9">LEI 10</strain>
    </source>
</reference>
<evidence type="ECO:0000256" key="5">
    <source>
        <dbReference type="ARBA" id="ARBA00023274"/>
    </source>
</evidence>
<evidence type="ECO:0000313" key="8">
    <source>
        <dbReference type="EMBL" id="QGR22630.1"/>
    </source>
</evidence>
<dbReference type="InterPro" id="IPR013000">
    <property type="entry name" value="Ribosomal_uL4_euk/arc_CS"/>
</dbReference>
<evidence type="ECO:0000313" key="10">
    <source>
        <dbReference type="Proteomes" id="UP000474054"/>
    </source>
</evidence>
<dbReference type="EMBL" id="CP045482">
    <property type="protein sequence ID" value="QGR22630.1"/>
    <property type="molecule type" value="Genomic_DNA"/>
</dbReference>
<dbReference type="InterPro" id="IPR019970">
    <property type="entry name" value="Ribosomall_uL4-arc"/>
</dbReference>
<dbReference type="EMBL" id="WHYS01000001">
    <property type="protein sequence ID" value="MQL54841.1"/>
    <property type="molecule type" value="Genomic_DNA"/>
</dbReference>
<evidence type="ECO:0000256" key="6">
    <source>
        <dbReference type="HAMAP-Rule" id="MF_01328"/>
    </source>
</evidence>
<keyword evidence="9" id="KW-1185">Reference proteome</keyword>
<dbReference type="Pfam" id="PF00573">
    <property type="entry name" value="Ribosomal_L4"/>
    <property type="match status" value="1"/>
</dbReference>
<dbReference type="Proteomes" id="UP000426328">
    <property type="component" value="Chromosome"/>
</dbReference>
<keyword evidence="4 6" id="KW-0689">Ribosomal protein</keyword>
<dbReference type="PANTHER" id="PTHR19431">
    <property type="entry name" value="60S RIBOSOMAL PROTEIN L4"/>
    <property type="match status" value="1"/>
</dbReference>
<comment type="function">
    <text evidence="6">Forms part of the polypeptide exit tunnel.</text>
</comment>
<dbReference type="AlphaFoldDB" id="A0A650CXR8"/>
<evidence type="ECO:0000256" key="1">
    <source>
        <dbReference type="ARBA" id="ARBA00010528"/>
    </source>
</evidence>
<evidence type="ECO:0000256" key="2">
    <source>
        <dbReference type="ARBA" id="ARBA00022730"/>
    </source>
</evidence>
<dbReference type="GO" id="GO:0019843">
    <property type="term" value="F:rRNA binding"/>
    <property type="evidence" value="ECO:0007669"/>
    <property type="project" value="UniProtKB-UniRule"/>
</dbReference>
<organism evidence="8 9">
    <name type="scientific">Acidianus ambivalens</name>
    <name type="common">Desulfurolobus ambivalens</name>
    <dbReference type="NCBI Taxonomy" id="2283"/>
    <lineage>
        <taxon>Archaea</taxon>
        <taxon>Thermoproteota</taxon>
        <taxon>Thermoprotei</taxon>
        <taxon>Sulfolobales</taxon>
        <taxon>Sulfolobaceae</taxon>
        <taxon>Acidianus</taxon>
    </lineage>
</organism>
<comment type="function">
    <text evidence="6">One of the primary rRNA binding proteins, this protein initially binds near the 5'-end of the 23S rRNA. It is important during the early stages of 50S assembly. It makes multiple contacts with different domains of the 23S rRNA in the assembled 50S subunit and ribosome.</text>
</comment>